<feature type="domain" description="Alpha-type protein kinase" evidence="6">
    <location>
        <begin position="1"/>
        <end position="263"/>
    </location>
</feature>
<dbReference type="OrthoDB" id="301415at2759"/>
<dbReference type="PANTHER" id="PTHR45992">
    <property type="entry name" value="EUKARYOTIC ELONGATION FACTOR 2 KINASE-RELATED"/>
    <property type="match status" value="1"/>
</dbReference>
<dbReference type="GeneID" id="119733046"/>
<dbReference type="GO" id="GO:0004674">
    <property type="term" value="F:protein serine/threonine kinase activity"/>
    <property type="evidence" value="ECO:0007669"/>
    <property type="project" value="UniProtKB-KW"/>
</dbReference>
<sequence>MGNAQSHTSEPFTENGEEKYAKFDDNWFGQGVSRYAYQGRKKPVNSWWFQRGERCAVKLYKEGHIARMREDAWKADHRASSKAQEMAVAFNFKNDLVDIERIEFLIPIISKVKTFASHKQRGGDPFPKTIRGAHDGDAARADVMVPEGATVAIERFLPGRYVHFLSNSAYVNPDEDTLVPEAFSHFTYHESNGEILVTDLQGVQNPKSYMFTDPAVHSMEQHGKTLGWYGPTDLGVYGQSAETIALEYILRNELTTLHGVPDA</sequence>
<dbReference type="PANTHER" id="PTHR45992:SF11">
    <property type="entry name" value="ALPHA-TYPE PROTEIN KINASE DOMAIN-CONTAINING PROTEIN"/>
    <property type="match status" value="1"/>
</dbReference>
<keyword evidence="8" id="KW-1185">Reference proteome</keyword>
<evidence type="ECO:0000256" key="1">
    <source>
        <dbReference type="ARBA" id="ARBA00022527"/>
    </source>
</evidence>
<protein>
    <recommendedName>
        <fullName evidence="6">Alpha-type protein kinase domain-containing protein</fullName>
    </recommendedName>
</protein>
<dbReference type="CDD" id="cd04515">
    <property type="entry name" value="Alpha_kinase"/>
    <property type="match status" value="1"/>
</dbReference>
<dbReference type="InterPro" id="IPR004166">
    <property type="entry name" value="a-kinase_dom"/>
</dbReference>
<evidence type="ECO:0000256" key="2">
    <source>
        <dbReference type="ARBA" id="ARBA00022679"/>
    </source>
</evidence>
<dbReference type="EnsemblMetazoa" id="XM_038206627.1">
    <property type="protein sequence ID" value="XP_038062555.1"/>
    <property type="gene ID" value="LOC119733046"/>
</dbReference>
<keyword evidence="4" id="KW-0418">Kinase</keyword>
<evidence type="ECO:0000259" key="6">
    <source>
        <dbReference type="PROSITE" id="PS51158"/>
    </source>
</evidence>
<dbReference type="Proteomes" id="UP000887568">
    <property type="component" value="Unplaced"/>
</dbReference>
<dbReference type="Pfam" id="PF02816">
    <property type="entry name" value="Alpha_kinase"/>
    <property type="match status" value="1"/>
</dbReference>
<keyword evidence="3" id="KW-0547">Nucleotide-binding</keyword>
<evidence type="ECO:0000256" key="3">
    <source>
        <dbReference type="ARBA" id="ARBA00022741"/>
    </source>
</evidence>
<dbReference type="GO" id="GO:0005524">
    <property type="term" value="F:ATP binding"/>
    <property type="evidence" value="ECO:0007669"/>
    <property type="project" value="UniProtKB-KW"/>
</dbReference>
<dbReference type="Gene3D" id="3.20.200.10">
    <property type="entry name" value="MHCK/EF2 kinase"/>
    <property type="match status" value="1"/>
</dbReference>
<keyword evidence="2" id="KW-0808">Transferase</keyword>
<dbReference type="RefSeq" id="XP_038062555.1">
    <property type="nucleotide sequence ID" value="XM_038206627.1"/>
</dbReference>
<keyword evidence="5" id="KW-0067">ATP-binding</keyword>
<dbReference type="SMART" id="SM00811">
    <property type="entry name" value="Alpha_kinase"/>
    <property type="match status" value="1"/>
</dbReference>
<dbReference type="AlphaFoldDB" id="A0A914AF11"/>
<evidence type="ECO:0000256" key="4">
    <source>
        <dbReference type="ARBA" id="ARBA00022777"/>
    </source>
</evidence>
<accession>A0A914AF11</accession>
<proteinExistence type="predicted"/>
<dbReference type="SUPFAM" id="SSF56112">
    <property type="entry name" value="Protein kinase-like (PK-like)"/>
    <property type="match status" value="1"/>
</dbReference>
<keyword evidence="1" id="KW-0723">Serine/threonine-protein kinase</keyword>
<organism evidence="7 8">
    <name type="scientific">Patiria miniata</name>
    <name type="common">Bat star</name>
    <name type="synonym">Asterina miniata</name>
    <dbReference type="NCBI Taxonomy" id="46514"/>
    <lineage>
        <taxon>Eukaryota</taxon>
        <taxon>Metazoa</taxon>
        <taxon>Echinodermata</taxon>
        <taxon>Eleutherozoa</taxon>
        <taxon>Asterozoa</taxon>
        <taxon>Asteroidea</taxon>
        <taxon>Valvatacea</taxon>
        <taxon>Valvatida</taxon>
        <taxon>Asterinidae</taxon>
        <taxon>Patiria</taxon>
    </lineage>
</organism>
<evidence type="ECO:0000313" key="8">
    <source>
        <dbReference type="Proteomes" id="UP000887568"/>
    </source>
</evidence>
<name>A0A914AF11_PATMI</name>
<dbReference type="InterPro" id="IPR011009">
    <property type="entry name" value="Kinase-like_dom_sf"/>
</dbReference>
<evidence type="ECO:0000256" key="5">
    <source>
        <dbReference type="ARBA" id="ARBA00022840"/>
    </source>
</evidence>
<reference evidence="7" key="1">
    <citation type="submission" date="2022-11" db="UniProtKB">
        <authorList>
            <consortium name="EnsemblMetazoa"/>
        </authorList>
    </citation>
    <scope>IDENTIFICATION</scope>
</reference>
<evidence type="ECO:0000313" key="7">
    <source>
        <dbReference type="EnsemblMetazoa" id="XP_038062555.1"/>
    </source>
</evidence>
<dbReference type="InterPro" id="IPR051852">
    <property type="entry name" value="Alpha-type_PK"/>
</dbReference>
<dbReference type="PROSITE" id="PS51158">
    <property type="entry name" value="ALPHA_KINASE"/>
    <property type="match status" value="1"/>
</dbReference>